<comment type="caution">
    <text evidence="2">The sequence shown here is derived from an EMBL/GenBank/DDBJ whole genome shotgun (WGS) entry which is preliminary data.</text>
</comment>
<evidence type="ECO:0000256" key="1">
    <source>
        <dbReference type="SAM" id="MobiDB-lite"/>
    </source>
</evidence>
<sequence>MNKLLSAANNRPDQTGGEFLYRRLSFSPNGQTCQRNDDDDEEDDEEEGDDFAADDDDDDGLYKNL</sequence>
<protein>
    <submittedName>
        <fullName evidence="2">Uncharacterized protein</fullName>
    </submittedName>
</protein>
<evidence type="ECO:0000313" key="2">
    <source>
        <dbReference type="EMBL" id="KAH3721483.1"/>
    </source>
</evidence>
<name>A0A9D4CDJ4_DREPO</name>
<evidence type="ECO:0000313" key="3">
    <source>
        <dbReference type="Proteomes" id="UP000828390"/>
    </source>
</evidence>
<dbReference type="EMBL" id="JAIWYP010000013">
    <property type="protein sequence ID" value="KAH3721483.1"/>
    <property type="molecule type" value="Genomic_DNA"/>
</dbReference>
<reference evidence="2" key="2">
    <citation type="submission" date="2020-11" db="EMBL/GenBank/DDBJ databases">
        <authorList>
            <person name="McCartney M.A."/>
            <person name="Auch B."/>
            <person name="Kono T."/>
            <person name="Mallez S."/>
            <person name="Becker A."/>
            <person name="Gohl D.M."/>
            <person name="Silverstein K.A.T."/>
            <person name="Koren S."/>
            <person name="Bechman K.B."/>
            <person name="Herman A."/>
            <person name="Abrahante J.E."/>
            <person name="Garbe J."/>
        </authorList>
    </citation>
    <scope>NUCLEOTIDE SEQUENCE</scope>
    <source>
        <strain evidence="2">Duluth1</strain>
        <tissue evidence="2">Whole animal</tissue>
    </source>
</reference>
<organism evidence="2 3">
    <name type="scientific">Dreissena polymorpha</name>
    <name type="common">Zebra mussel</name>
    <name type="synonym">Mytilus polymorpha</name>
    <dbReference type="NCBI Taxonomy" id="45954"/>
    <lineage>
        <taxon>Eukaryota</taxon>
        <taxon>Metazoa</taxon>
        <taxon>Spiralia</taxon>
        <taxon>Lophotrochozoa</taxon>
        <taxon>Mollusca</taxon>
        <taxon>Bivalvia</taxon>
        <taxon>Autobranchia</taxon>
        <taxon>Heteroconchia</taxon>
        <taxon>Euheterodonta</taxon>
        <taxon>Imparidentia</taxon>
        <taxon>Neoheterodontei</taxon>
        <taxon>Myida</taxon>
        <taxon>Dreissenoidea</taxon>
        <taxon>Dreissenidae</taxon>
        <taxon>Dreissena</taxon>
    </lineage>
</organism>
<feature type="region of interest" description="Disordered" evidence="1">
    <location>
        <begin position="1"/>
        <end position="65"/>
    </location>
</feature>
<dbReference type="Proteomes" id="UP000828390">
    <property type="component" value="Unassembled WGS sequence"/>
</dbReference>
<dbReference type="AlphaFoldDB" id="A0A9D4CDJ4"/>
<reference evidence="2" key="1">
    <citation type="journal article" date="2019" name="bioRxiv">
        <title>The Genome of the Zebra Mussel, Dreissena polymorpha: A Resource for Invasive Species Research.</title>
        <authorList>
            <person name="McCartney M.A."/>
            <person name="Auch B."/>
            <person name="Kono T."/>
            <person name="Mallez S."/>
            <person name="Zhang Y."/>
            <person name="Obille A."/>
            <person name="Becker A."/>
            <person name="Abrahante J.E."/>
            <person name="Garbe J."/>
            <person name="Badalamenti J.P."/>
            <person name="Herman A."/>
            <person name="Mangelson H."/>
            <person name="Liachko I."/>
            <person name="Sullivan S."/>
            <person name="Sone E.D."/>
            <person name="Koren S."/>
            <person name="Silverstein K.A.T."/>
            <person name="Beckman K.B."/>
            <person name="Gohl D.M."/>
        </authorList>
    </citation>
    <scope>NUCLEOTIDE SEQUENCE</scope>
    <source>
        <strain evidence="2">Duluth1</strain>
        <tissue evidence="2">Whole animal</tissue>
    </source>
</reference>
<feature type="compositionally biased region" description="Acidic residues" evidence="1">
    <location>
        <begin position="37"/>
        <end position="59"/>
    </location>
</feature>
<gene>
    <name evidence="2" type="ORF">DPMN_064411</name>
</gene>
<accession>A0A9D4CDJ4</accession>
<keyword evidence="3" id="KW-1185">Reference proteome</keyword>
<proteinExistence type="predicted"/>